<dbReference type="Proteomes" id="UP001489004">
    <property type="component" value="Unassembled WGS sequence"/>
</dbReference>
<dbReference type="PANTHER" id="PTHR36391">
    <property type="entry name" value="FURRY"/>
    <property type="match status" value="1"/>
</dbReference>
<gene>
    <name evidence="1" type="ORF">WJX72_002645</name>
</gene>
<proteinExistence type="predicted"/>
<comment type="caution">
    <text evidence="1">The sequence shown here is derived from an EMBL/GenBank/DDBJ whole genome shotgun (WGS) entry which is preliminary data.</text>
</comment>
<evidence type="ECO:0000313" key="1">
    <source>
        <dbReference type="EMBL" id="KAK9819806.1"/>
    </source>
</evidence>
<keyword evidence="2" id="KW-1185">Reference proteome</keyword>
<reference evidence="1 2" key="1">
    <citation type="journal article" date="2024" name="Nat. Commun.">
        <title>Phylogenomics reveals the evolutionary origins of lichenization in chlorophyte algae.</title>
        <authorList>
            <person name="Puginier C."/>
            <person name="Libourel C."/>
            <person name="Otte J."/>
            <person name="Skaloud P."/>
            <person name="Haon M."/>
            <person name="Grisel S."/>
            <person name="Petersen M."/>
            <person name="Berrin J.G."/>
            <person name="Delaux P.M."/>
            <person name="Dal Grande F."/>
            <person name="Keller J."/>
        </authorList>
    </citation>
    <scope>NUCLEOTIDE SEQUENCE [LARGE SCALE GENOMIC DNA]</scope>
    <source>
        <strain evidence="1 2">SAG 2043</strain>
    </source>
</reference>
<accession>A0AAW1QEH6</accession>
<organism evidence="1 2">
    <name type="scientific">[Myrmecia] bisecta</name>
    <dbReference type="NCBI Taxonomy" id="41462"/>
    <lineage>
        <taxon>Eukaryota</taxon>
        <taxon>Viridiplantae</taxon>
        <taxon>Chlorophyta</taxon>
        <taxon>core chlorophytes</taxon>
        <taxon>Trebouxiophyceae</taxon>
        <taxon>Trebouxiales</taxon>
        <taxon>Trebouxiaceae</taxon>
        <taxon>Myrmecia</taxon>
    </lineage>
</organism>
<dbReference type="EMBL" id="JALJOR010000003">
    <property type="protein sequence ID" value="KAK9819806.1"/>
    <property type="molecule type" value="Genomic_DNA"/>
</dbReference>
<dbReference type="PANTHER" id="PTHR36391:SF1">
    <property type="entry name" value="FURRY"/>
    <property type="match status" value="1"/>
</dbReference>
<protein>
    <recommendedName>
        <fullName evidence="3">NADH dehydrogenase [ubiquinone] 1 alpha subcomplex subunit 7</fullName>
    </recommendedName>
</protein>
<name>A0AAW1QEH6_9CHLO</name>
<sequence length="134" mass="14909">MAQKALATVKNFLSKLPVKAPWKSTGVASSPEFLSHLPVATEYRVHSPGSQPVRPAVPQAETKLVYDIKYYTRDTRRAGQLVGGTNKLHMVTRQYDVTAKDPALEGSELPPTLGKPYKWGKRTHLLDFENNGYT</sequence>
<evidence type="ECO:0008006" key="3">
    <source>
        <dbReference type="Google" id="ProtNLM"/>
    </source>
</evidence>
<evidence type="ECO:0000313" key="2">
    <source>
        <dbReference type="Proteomes" id="UP001489004"/>
    </source>
</evidence>
<dbReference type="AlphaFoldDB" id="A0AAW1QEH6"/>